<evidence type="ECO:0000313" key="10">
    <source>
        <dbReference type="Proteomes" id="UP001596492"/>
    </source>
</evidence>
<dbReference type="Proteomes" id="UP001596492">
    <property type="component" value="Unassembled WGS sequence"/>
</dbReference>
<evidence type="ECO:0000256" key="6">
    <source>
        <dbReference type="RuleBase" id="RU000716"/>
    </source>
</evidence>
<dbReference type="EMBL" id="JBHTBR010000005">
    <property type="protein sequence ID" value="MFC7292702.1"/>
    <property type="molecule type" value="Genomic_DNA"/>
</dbReference>
<evidence type="ECO:0000256" key="2">
    <source>
        <dbReference type="ARBA" id="ARBA00023015"/>
    </source>
</evidence>
<dbReference type="Gene3D" id="1.10.10.10">
    <property type="entry name" value="Winged helix-like DNA-binding domain superfamily/Winged helix DNA-binding domain"/>
    <property type="match status" value="1"/>
</dbReference>
<organism evidence="9 10">
    <name type="scientific">Hirschia litorea</name>
    <dbReference type="NCBI Taxonomy" id="1199156"/>
    <lineage>
        <taxon>Bacteria</taxon>
        <taxon>Pseudomonadati</taxon>
        <taxon>Pseudomonadota</taxon>
        <taxon>Alphaproteobacteria</taxon>
        <taxon>Hyphomonadales</taxon>
        <taxon>Hyphomonadaceae</taxon>
        <taxon>Hirschia</taxon>
    </lineage>
</organism>
<dbReference type="NCBIfam" id="TIGR02937">
    <property type="entry name" value="sigma70-ECF"/>
    <property type="match status" value="1"/>
</dbReference>
<dbReference type="PROSITE" id="PS01063">
    <property type="entry name" value="SIGMA70_ECF"/>
    <property type="match status" value="1"/>
</dbReference>
<gene>
    <name evidence="9" type="ORF">ACFQS8_13805</name>
</gene>
<protein>
    <recommendedName>
        <fullName evidence="6">RNA polymerase sigma factor</fullName>
    </recommendedName>
</protein>
<comment type="caution">
    <text evidence="9">The sequence shown here is derived from an EMBL/GenBank/DDBJ whole genome shotgun (WGS) entry which is preliminary data.</text>
</comment>
<feature type="domain" description="RNA polymerase sigma-70 region 2" evidence="7">
    <location>
        <begin position="34"/>
        <end position="97"/>
    </location>
</feature>
<accession>A0ABW2INR0</accession>
<dbReference type="CDD" id="cd06171">
    <property type="entry name" value="Sigma70_r4"/>
    <property type="match status" value="1"/>
</dbReference>
<dbReference type="Pfam" id="PF04542">
    <property type="entry name" value="Sigma70_r2"/>
    <property type="match status" value="1"/>
</dbReference>
<dbReference type="Gene3D" id="1.10.1740.10">
    <property type="match status" value="1"/>
</dbReference>
<sequence length="199" mass="23029">MSNNSLPSQQDHKDEEKIISSDENVETAYLNSLTELKRYIVRLLPNSHLTSEVDDIAQEVFLRAYAAKKNQKLEFGRAYLYKIARHLSFNVSRKRRRSVELVVEDFVREGVAEDVQGHAEQLFQRDRLKALNEAMATLPPKCREVFFLRHFEGLSHKEIAKKLEISPSTVEKHIAKALLITSRHMKASGYEGRPDRDEH</sequence>
<evidence type="ECO:0000256" key="4">
    <source>
        <dbReference type="ARBA" id="ARBA00023125"/>
    </source>
</evidence>
<evidence type="ECO:0000259" key="8">
    <source>
        <dbReference type="Pfam" id="PF08281"/>
    </source>
</evidence>
<comment type="similarity">
    <text evidence="1 6">Belongs to the sigma-70 factor family. ECF subfamily.</text>
</comment>
<dbReference type="InterPro" id="IPR036388">
    <property type="entry name" value="WH-like_DNA-bd_sf"/>
</dbReference>
<reference evidence="10" key="1">
    <citation type="journal article" date="2019" name="Int. J. Syst. Evol. Microbiol.">
        <title>The Global Catalogue of Microorganisms (GCM) 10K type strain sequencing project: providing services to taxonomists for standard genome sequencing and annotation.</title>
        <authorList>
            <consortium name="The Broad Institute Genomics Platform"/>
            <consortium name="The Broad Institute Genome Sequencing Center for Infectious Disease"/>
            <person name="Wu L."/>
            <person name="Ma J."/>
        </authorList>
    </citation>
    <scope>NUCLEOTIDE SEQUENCE [LARGE SCALE GENOMIC DNA]</scope>
    <source>
        <strain evidence="10">CCUG 51308</strain>
    </source>
</reference>
<dbReference type="InterPro" id="IPR013324">
    <property type="entry name" value="RNA_pol_sigma_r3/r4-like"/>
</dbReference>
<dbReference type="SUPFAM" id="SSF88946">
    <property type="entry name" value="Sigma2 domain of RNA polymerase sigma factors"/>
    <property type="match status" value="1"/>
</dbReference>
<proteinExistence type="inferred from homology"/>
<dbReference type="InterPro" id="IPR000838">
    <property type="entry name" value="RNA_pol_sigma70_ECF_CS"/>
</dbReference>
<dbReference type="InterPro" id="IPR014284">
    <property type="entry name" value="RNA_pol_sigma-70_dom"/>
</dbReference>
<dbReference type="InterPro" id="IPR039425">
    <property type="entry name" value="RNA_pol_sigma-70-like"/>
</dbReference>
<dbReference type="Pfam" id="PF08281">
    <property type="entry name" value="Sigma70_r4_2"/>
    <property type="match status" value="1"/>
</dbReference>
<keyword evidence="2 6" id="KW-0805">Transcription regulation</keyword>
<dbReference type="SUPFAM" id="SSF88659">
    <property type="entry name" value="Sigma3 and sigma4 domains of RNA polymerase sigma factors"/>
    <property type="match status" value="1"/>
</dbReference>
<name>A0ABW2INR0_9PROT</name>
<feature type="domain" description="RNA polymerase sigma factor 70 region 4 type 2" evidence="8">
    <location>
        <begin position="129"/>
        <end position="178"/>
    </location>
</feature>
<keyword evidence="10" id="KW-1185">Reference proteome</keyword>
<dbReference type="InterPro" id="IPR013249">
    <property type="entry name" value="RNA_pol_sigma70_r4_t2"/>
</dbReference>
<dbReference type="PANTHER" id="PTHR43133">
    <property type="entry name" value="RNA POLYMERASE ECF-TYPE SIGMA FACTO"/>
    <property type="match status" value="1"/>
</dbReference>
<evidence type="ECO:0000256" key="1">
    <source>
        <dbReference type="ARBA" id="ARBA00010641"/>
    </source>
</evidence>
<dbReference type="PANTHER" id="PTHR43133:SF63">
    <property type="entry name" value="RNA POLYMERASE SIGMA FACTOR FECI-RELATED"/>
    <property type="match status" value="1"/>
</dbReference>
<evidence type="ECO:0000313" key="9">
    <source>
        <dbReference type="EMBL" id="MFC7292702.1"/>
    </source>
</evidence>
<evidence type="ECO:0000256" key="5">
    <source>
        <dbReference type="ARBA" id="ARBA00023163"/>
    </source>
</evidence>
<keyword evidence="4 6" id="KW-0238">DNA-binding</keyword>
<evidence type="ECO:0000259" key="7">
    <source>
        <dbReference type="Pfam" id="PF04542"/>
    </source>
</evidence>
<dbReference type="RefSeq" id="WP_382168349.1">
    <property type="nucleotide sequence ID" value="NZ_JBHTBR010000005.1"/>
</dbReference>
<evidence type="ECO:0000256" key="3">
    <source>
        <dbReference type="ARBA" id="ARBA00023082"/>
    </source>
</evidence>
<keyword evidence="5 6" id="KW-0804">Transcription</keyword>
<keyword evidence="3 6" id="KW-0731">Sigma factor</keyword>
<dbReference type="InterPro" id="IPR007627">
    <property type="entry name" value="RNA_pol_sigma70_r2"/>
</dbReference>
<dbReference type="InterPro" id="IPR013325">
    <property type="entry name" value="RNA_pol_sigma_r2"/>
</dbReference>